<dbReference type="Pfam" id="PF11346">
    <property type="entry name" value="DUF3149"/>
    <property type="match status" value="1"/>
</dbReference>
<keyword evidence="1" id="KW-0812">Transmembrane</keyword>
<name>A0A480APM0_9BURK</name>
<comment type="caution">
    <text evidence="2">The sequence shown here is derived from an EMBL/GenBank/DDBJ whole genome shotgun (WGS) entry which is preliminary data.</text>
</comment>
<dbReference type="RefSeq" id="WP_137732456.1">
    <property type="nucleotide sequence ID" value="NZ_BJCL01000003.1"/>
</dbReference>
<evidence type="ECO:0008006" key="4">
    <source>
        <dbReference type="Google" id="ProtNLM"/>
    </source>
</evidence>
<dbReference type="InterPro" id="IPR021494">
    <property type="entry name" value="DUF3149"/>
</dbReference>
<evidence type="ECO:0000313" key="3">
    <source>
        <dbReference type="Proteomes" id="UP000301751"/>
    </source>
</evidence>
<protein>
    <recommendedName>
        <fullName evidence="4">DUF3149 domain-containing protein</fullName>
    </recommendedName>
</protein>
<evidence type="ECO:0000256" key="1">
    <source>
        <dbReference type="SAM" id="Phobius"/>
    </source>
</evidence>
<sequence length="52" mass="5916">MHALRDFFTTDYGLLSAAVIALTLGMGVWYARFFQRHIREDTEAAARAARAR</sequence>
<dbReference type="AlphaFoldDB" id="A0A480APM0"/>
<evidence type="ECO:0000313" key="2">
    <source>
        <dbReference type="EMBL" id="GCL62720.1"/>
    </source>
</evidence>
<dbReference type="EMBL" id="BJCL01000003">
    <property type="protein sequence ID" value="GCL62720.1"/>
    <property type="molecule type" value="Genomic_DNA"/>
</dbReference>
<accession>A0A480APM0</accession>
<gene>
    <name evidence="2" type="ORF">AQPW35_18010</name>
</gene>
<keyword evidence="1" id="KW-1133">Transmembrane helix</keyword>
<keyword evidence="3" id="KW-1185">Reference proteome</keyword>
<dbReference type="Proteomes" id="UP000301751">
    <property type="component" value="Unassembled WGS sequence"/>
</dbReference>
<reference evidence="3" key="1">
    <citation type="submission" date="2019-03" db="EMBL/GenBank/DDBJ databases">
        <title>Aquabacterium pictum sp.nov., the first bacteriochlorophyll a-containing freshwater bacterium in the genus Aquabacterium of the class Betaproteobacteria.</title>
        <authorList>
            <person name="Hirose S."/>
            <person name="Tank M."/>
            <person name="Hara E."/>
            <person name="Tamaki H."/>
            <person name="Takaichi S."/>
            <person name="Haruta S."/>
            <person name="Hanada S."/>
        </authorList>
    </citation>
    <scope>NUCLEOTIDE SEQUENCE [LARGE SCALE GENOMIC DNA]</scope>
    <source>
        <strain evidence="3">W35</strain>
    </source>
</reference>
<organism evidence="2 3">
    <name type="scientific">Pseudaquabacterium pictum</name>
    <dbReference type="NCBI Taxonomy" id="2315236"/>
    <lineage>
        <taxon>Bacteria</taxon>
        <taxon>Pseudomonadati</taxon>
        <taxon>Pseudomonadota</taxon>
        <taxon>Betaproteobacteria</taxon>
        <taxon>Burkholderiales</taxon>
        <taxon>Sphaerotilaceae</taxon>
        <taxon>Pseudaquabacterium</taxon>
    </lineage>
</organism>
<keyword evidence="1" id="KW-0472">Membrane</keyword>
<dbReference type="OrthoDB" id="8594755at2"/>
<feature type="transmembrane region" description="Helical" evidence="1">
    <location>
        <begin position="12"/>
        <end position="31"/>
    </location>
</feature>
<proteinExistence type="predicted"/>